<dbReference type="Pfam" id="PF00999">
    <property type="entry name" value="Na_H_Exchanger"/>
    <property type="match status" value="1"/>
</dbReference>
<feature type="domain" description="Cation/H+ exchanger transmembrane" evidence="9">
    <location>
        <begin position="44"/>
        <end position="162"/>
    </location>
</feature>
<sequence length="189" mass="19896">DKRGYVAAAVQSLGRCEAGQGQSDYRNLYPDLSTVRSHALIPERMLLIGLPLCIILGVGVGMVVFPDVSLFELCILATMLAATDAALGKGVVTNKAVPARIREGLNMESGLNDGLCVPVLLVFLALATGSAGDSGSRVLALKLVAQEIGIGLGVAVVLTLVGVKLISICRRRDWFTDVWIQIPVVTLAL</sequence>
<feature type="transmembrane region" description="Helical" evidence="8">
    <location>
        <begin position="70"/>
        <end position="88"/>
    </location>
</feature>
<keyword evidence="3" id="KW-0050">Antiport</keyword>
<dbReference type="AlphaFoldDB" id="X1E5B6"/>
<keyword evidence="6" id="KW-0406">Ion transport</keyword>
<protein>
    <recommendedName>
        <fullName evidence="9">Cation/H+ exchanger transmembrane domain-containing protein</fullName>
    </recommendedName>
</protein>
<dbReference type="GO" id="GO:0015297">
    <property type="term" value="F:antiporter activity"/>
    <property type="evidence" value="ECO:0007669"/>
    <property type="project" value="UniProtKB-KW"/>
</dbReference>
<evidence type="ECO:0000313" key="10">
    <source>
        <dbReference type="EMBL" id="GAH15575.1"/>
    </source>
</evidence>
<organism evidence="10">
    <name type="scientific">marine sediment metagenome</name>
    <dbReference type="NCBI Taxonomy" id="412755"/>
    <lineage>
        <taxon>unclassified sequences</taxon>
        <taxon>metagenomes</taxon>
        <taxon>ecological metagenomes</taxon>
    </lineage>
</organism>
<name>X1E5B6_9ZZZZ</name>
<accession>X1E5B6</accession>
<keyword evidence="5 8" id="KW-1133">Transmembrane helix</keyword>
<evidence type="ECO:0000256" key="2">
    <source>
        <dbReference type="ARBA" id="ARBA00022448"/>
    </source>
</evidence>
<evidence type="ECO:0000256" key="6">
    <source>
        <dbReference type="ARBA" id="ARBA00023065"/>
    </source>
</evidence>
<feature type="transmembrane region" description="Helical" evidence="8">
    <location>
        <begin position="45"/>
        <end position="64"/>
    </location>
</feature>
<comment type="caution">
    <text evidence="10">The sequence shown here is derived from an EMBL/GenBank/DDBJ whole genome shotgun (WGS) entry which is preliminary data.</text>
</comment>
<keyword evidence="4 8" id="KW-0812">Transmembrane</keyword>
<dbReference type="InterPro" id="IPR006153">
    <property type="entry name" value="Cation/H_exchanger_TM"/>
</dbReference>
<evidence type="ECO:0000256" key="3">
    <source>
        <dbReference type="ARBA" id="ARBA00022449"/>
    </source>
</evidence>
<feature type="transmembrane region" description="Helical" evidence="8">
    <location>
        <begin position="148"/>
        <end position="166"/>
    </location>
</feature>
<keyword evidence="7 8" id="KW-0472">Membrane</keyword>
<dbReference type="GO" id="GO:1902600">
    <property type="term" value="P:proton transmembrane transport"/>
    <property type="evidence" value="ECO:0007669"/>
    <property type="project" value="InterPro"/>
</dbReference>
<evidence type="ECO:0000256" key="7">
    <source>
        <dbReference type="ARBA" id="ARBA00023136"/>
    </source>
</evidence>
<dbReference type="EMBL" id="BART01035554">
    <property type="protein sequence ID" value="GAH15575.1"/>
    <property type="molecule type" value="Genomic_DNA"/>
</dbReference>
<evidence type="ECO:0000259" key="9">
    <source>
        <dbReference type="Pfam" id="PF00999"/>
    </source>
</evidence>
<keyword evidence="2" id="KW-0813">Transport</keyword>
<reference evidence="10" key="1">
    <citation type="journal article" date="2014" name="Front. Microbiol.">
        <title>High frequency of phylogenetically diverse reductive dehalogenase-homologous genes in deep subseafloor sedimentary metagenomes.</title>
        <authorList>
            <person name="Kawai M."/>
            <person name="Futagami T."/>
            <person name="Toyoda A."/>
            <person name="Takaki Y."/>
            <person name="Nishi S."/>
            <person name="Hori S."/>
            <person name="Arai W."/>
            <person name="Tsubouchi T."/>
            <person name="Morono Y."/>
            <person name="Uchiyama I."/>
            <person name="Ito T."/>
            <person name="Fujiyama A."/>
            <person name="Inagaki F."/>
            <person name="Takami H."/>
        </authorList>
    </citation>
    <scope>NUCLEOTIDE SEQUENCE</scope>
    <source>
        <strain evidence="10">Expedition CK06-06</strain>
    </source>
</reference>
<dbReference type="PANTHER" id="PTHR32507:SF8">
    <property type="entry name" value="CNH1P"/>
    <property type="match status" value="1"/>
</dbReference>
<comment type="subcellular location">
    <subcellularLocation>
        <location evidence="1">Cell membrane</location>
        <topology evidence="1">Multi-pass membrane protein</topology>
    </subcellularLocation>
</comment>
<dbReference type="PANTHER" id="PTHR32507">
    <property type="entry name" value="NA(+)/H(+) ANTIPORTER 1"/>
    <property type="match status" value="1"/>
</dbReference>
<gene>
    <name evidence="10" type="ORF">S01H4_60332</name>
</gene>
<evidence type="ECO:0000256" key="4">
    <source>
        <dbReference type="ARBA" id="ARBA00022692"/>
    </source>
</evidence>
<feature type="non-terminal residue" evidence="10">
    <location>
        <position position="189"/>
    </location>
</feature>
<proteinExistence type="predicted"/>
<evidence type="ECO:0000256" key="5">
    <source>
        <dbReference type="ARBA" id="ARBA00022989"/>
    </source>
</evidence>
<dbReference type="GO" id="GO:0005886">
    <property type="term" value="C:plasma membrane"/>
    <property type="evidence" value="ECO:0007669"/>
    <property type="project" value="UniProtKB-SubCell"/>
</dbReference>
<feature type="non-terminal residue" evidence="10">
    <location>
        <position position="1"/>
    </location>
</feature>
<evidence type="ECO:0000256" key="1">
    <source>
        <dbReference type="ARBA" id="ARBA00004651"/>
    </source>
</evidence>
<evidence type="ECO:0000256" key="8">
    <source>
        <dbReference type="SAM" id="Phobius"/>
    </source>
</evidence>
<feature type="transmembrane region" description="Helical" evidence="8">
    <location>
        <begin position="109"/>
        <end position="128"/>
    </location>
</feature>